<keyword evidence="2" id="KW-1185">Reference proteome</keyword>
<evidence type="ECO:0000313" key="1">
    <source>
        <dbReference type="EMBL" id="RJT26619.1"/>
    </source>
</evidence>
<dbReference type="EMBL" id="QZWZ01000069">
    <property type="protein sequence ID" value="RJT26619.1"/>
    <property type="molecule type" value="Genomic_DNA"/>
</dbReference>
<protein>
    <submittedName>
        <fullName evidence="1">Uncharacterized protein</fullName>
    </submittedName>
</protein>
<gene>
    <name evidence="1" type="ORF">D3227_37130</name>
</gene>
<comment type="caution">
    <text evidence="1">The sequence shown here is derived from an EMBL/GenBank/DDBJ whole genome shotgun (WGS) entry which is preliminary data.</text>
</comment>
<sequence>MQIPRFAAGGLAKMELAPAGIGGASGLINVRLDFGLGPGDVFDLIGEGHIARKLQDFAIRSALTSTGRKPSRR</sequence>
<proteinExistence type="predicted"/>
<dbReference type="Proteomes" id="UP000272706">
    <property type="component" value="Unassembled WGS sequence"/>
</dbReference>
<dbReference type="AlphaFoldDB" id="A0A3A5K1T6"/>
<reference evidence="1 2" key="1">
    <citation type="submission" date="2018-09" db="EMBL/GenBank/DDBJ databases">
        <title>Mesorhizobium carmichaelinearum sp. nov. isolated from Carmichaelinea spp. root nodules in New Zealand.</title>
        <authorList>
            <person name="De Meyer S.E."/>
        </authorList>
    </citation>
    <scope>NUCLEOTIDE SEQUENCE [LARGE SCALE GENOMIC DNA]</scope>
    <source>
        <strain evidence="1 2">ICMP19557</strain>
    </source>
</reference>
<name>A0A3A5K1T6_9HYPH</name>
<organism evidence="1 2">
    <name type="scientific">Mesorhizobium waimense</name>
    <dbReference type="NCBI Taxonomy" id="1300307"/>
    <lineage>
        <taxon>Bacteria</taxon>
        <taxon>Pseudomonadati</taxon>
        <taxon>Pseudomonadota</taxon>
        <taxon>Alphaproteobacteria</taxon>
        <taxon>Hyphomicrobiales</taxon>
        <taxon>Phyllobacteriaceae</taxon>
        <taxon>Mesorhizobium</taxon>
    </lineage>
</organism>
<accession>A0A3A5K1T6</accession>
<evidence type="ECO:0000313" key="2">
    <source>
        <dbReference type="Proteomes" id="UP000272706"/>
    </source>
</evidence>